<gene>
    <name evidence="7" type="ORF">RHOBADRAFT_19383</name>
    <name evidence="3" type="ORF">RHOBADRAFT_19395</name>
    <name evidence="9" type="ORF">RHOBADRAFT_19418</name>
    <name evidence="8" type="ORF">RHOBADRAFT_19435</name>
    <name evidence="6" type="ORF">RHOBADRAFT_19456</name>
    <name evidence="1" type="ORF">RHOBADRAFT_19462</name>
    <name evidence="5" type="ORF">RHOBADRAFT_19496</name>
    <name evidence="4" type="ORF">RHOBADRAFT_19500</name>
    <name evidence="2" type="ORF">RHOBADRAFT_19501</name>
</gene>
<dbReference type="AlphaFoldDB" id="A0A0P9EDQ3"/>
<evidence type="ECO:0000313" key="2">
    <source>
        <dbReference type="EMBL" id="KPV71446.1"/>
    </source>
</evidence>
<dbReference type="EMBL" id="KQ474094">
    <property type="protein sequence ID" value="KPV71452.1"/>
    <property type="molecule type" value="Genomic_DNA"/>
</dbReference>
<evidence type="ECO:0000313" key="6">
    <source>
        <dbReference type="EMBL" id="KPV71470.1"/>
    </source>
</evidence>
<evidence type="ECO:0000313" key="4">
    <source>
        <dbReference type="EMBL" id="KPV71457.1"/>
    </source>
</evidence>
<sequence>MLLGIPRSARCVQRFDDSLNSAIHITYRISLRSSSMREPRDPLLKVLFCYKFVYIHRLCVYK</sequence>
<proteinExistence type="predicted"/>
<dbReference type="Proteomes" id="UP000053890">
    <property type="component" value="Unassembled WGS sequence"/>
</dbReference>
<evidence type="ECO:0000313" key="8">
    <source>
        <dbReference type="EMBL" id="KPV71482.1"/>
    </source>
</evidence>
<evidence type="ECO:0000313" key="7">
    <source>
        <dbReference type="EMBL" id="KPV71476.1"/>
    </source>
</evidence>
<dbReference type="PANTHER" id="PTHR33205:SF1">
    <property type="entry name" value="TRANSMEMBRANE PROTEIN"/>
    <property type="match status" value="1"/>
</dbReference>
<organism evidence="9 10">
    <name type="scientific">Rhodotorula graminis (strain WP1)</name>
    <dbReference type="NCBI Taxonomy" id="578459"/>
    <lineage>
        <taxon>Eukaryota</taxon>
        <taxon>Fungi</taxon>
        <taxon>Dikarya</taxon>
        <taxon>Basidiomycota</taxon>
        <taxon>Pucciniomycotina</taxon>
        <taxon>Microbotryomycetes</taxon>
        <taxon>Sporidiobolales</taxon>
        <taxon>Sporidiobolaceae</taxon>
        <taxon>Rhodotorula</taxon>
    </lineage>
</organism>
<evidence type="ECO:0000313" key="9">
    <source>
        <dbReference type="EMBL" id="KPV71489.1"/>
    </source>
</evidence>
<dbReference type="EMBL" id="KQ474094">
    <property type="protein sequence ID" value="KPV71464.1"/>
    <property type="molecule type" value="Genomic_DNA"/>
</dbReference>
<dbReference type="EMBL" id="KQ474094">
    <property type="protein sequence ID" value="KPV71476.1"/>
    <property type="molecule type" value="Genomic_DNA"/>
</dbReference>
<dbReference type="EMBL" id="KQ474094">
    <property type="protein sequence ID" value="KPV71457.1"/>
    <property type="molecule type" value="Genomic_DNA"/>
</dbReference>
<evidence type="ECO:0000313" key="5">
    <source>
        <dbReference type="EMBL" id="KPV71464.1"/>
    </source>
</evidence>
<dbReference type="EMBL" id="KQ474094">
    <property type="protein sequence ID" value="KPV71470.1"/>
    <property type="molecule type" value="Genomic_DNA"/>
</dbReference>
<dbReference type="OMA" id="ESAICVQ"/>
<name>A0A0P9EDQ3_RHOGW</name>
<dbReference type="EMBL" id="KQ474094">
    <property type="protein sequence ID" value="KPV71446.1"/>
    <property type="molecule type" value="Genomic_DNA"/>
</dbReference>
<keyword evidence="10" id="KW-1185">Reference proteome</keyword>
<dbReference type="EMBL" id="KQ474094">
    <property type="protein sequence ID" value="KPV71442.1"/>
    <property type="molecule type" value="Genomic_DNA"/>
</dbReference>
<dbReference type="PANTHER" id="PTHR33205">
    <property type="entry name" value="TRANSMEMBRANE PROTEIN"/>
    <property type="match status" value="1"/>
</dbReference>
<dbReference type="AntiFam" id="ANF00034">
    <property type="entry name" value="Antisense to 5.8S rRNA"/>
</dbReference>
<reference evidence="9 10" key="2">
    <citation type="journal article" date="2015" name="Front. Microbiol.">
        <title>Genome sequence of the plant growth promoting endophytic yeast Rhodotorula graminis WP1.</title>
        <authorList>
            <person name="Firrincieli A."/>
            <person name="Otillar R."/>
            <person name="Salamov A."/>
            <person name="Schmutz J."/>
            <person name="Khan Z."/>
            <person name="Redman R.S."/>
            <person name="Fleck N.D."/>
            <person name="Lindquist E."/>
            <person name="Grigoriev I.V."/>
            <person name="Doty S.L."/>
        </authorList>
    </citation>
    <scope>NUCLEOTIDE SEQUENCE [LARGE SCALE GENOMIC DNA]</scope>
    <source>
        <strain evidence="9 10">WP1</strain>
    </source>
</reference>
<accession>A0A0P9EDQ3</accession>
<evidence type="ECO:0000313" key="1">
    <source>
        <dbReference type="EMBL" id="KPV71442.1"/>
    </source>
</evidence>
<reference evidence="9" key="1">
    <citation type="submission" date="2014-11" db="EMBL/GenBank/DDBJ databases">
        <authorList>
            <consortium name="DOE Joint Genome Institute"/>
            <person name="Otillar R.P."/>
            <person name="Baum A."/>
            <person name="Fleck N.D."/>
            <person name="Khorasani M."/>
            <person name="Zhou S."/>
            <person name="Khan Z."/>
            <person name="Redman R."/>
            <person name="Lindquist E."/>
            <person name="Schmutz J."/>
            <person name="Salamov A."/>
            <person name="Grigoriev I.V."/>
            <person name="Doty S.L."/>
            <person name="Nordberg H.P."/>
            <person name="Cantor M.N."/>
            <person name="Hua S.X."/>
        </authorList>
    </citation>
    <scope>NUCLEOTIDE SEQUENCE</scope>
    <source>
        <strain evidence="9">WP1</strain>
    </source>
</reference>
<evidence type="ECO:0000313" key="10">
    <source>
        <dbReference type="Proteomes" id="UP000053890"/>
    </source>
</evidence>
<protein>
    <submittedName>
        <fullName evidence="9">Uncharacterized protein</fullName>
    </submittedName>
</protein>
<evidence type="ECO:0000313" key="3">
    <source>
        <dbReference type="EMBL" id="KPV71452.1"/>
    </source>
</evidence>
<dbReference type="EMBL" id="KQ474094">
    <property type="protein sequence ID" value="KPV71482.1"/>
    <property type="molecule type" value="Genomic_DNA"/>
</dbReference>
<dbReference type="EMBL" id="KQ474094">
    <property type="protein sequence ID" value="KPV71489.1"/>
    <property type="molecule type" value="Genomic_DNA"/>
</dbReference>